<protein>
    <recommendedName>
        <fullName evidence="4">USP domain-containing protein</fullName>
    </recommendedName>
</protein>
<dbReference type="AlphaFoldDB" id="A0A1Q9DGM4"/>
<reference evidence="2 3" key="1">
    <citation type="submission" date="2016-02" db="EMBL/GenBank/DDBJ databases">
        <title>Genome analysis of coral dinoflagellate symbionts highlights evolutionary adaptations to a symbiotic lifestyle.</title>
        <authorList>
            <person name="Aranda M."/>
            <person name="Li Y."/>
            <person name="Liew Y.J."/>
            <person name="Baumgarten S."/>
            <person name="Simakov O."/>
            <person name="Wilson M."/>
            <person name="Piel J."/>
            <person name="Ashoor H."/>
            <person name="Bougouffa S."/>
            <person name="Bajic V.B."/>
            <person name="Ryu T."/>
            <person name="Ravasi T."/>
            <person name="Bayer T."/>
            <person name="Micklem G."/>
            <person name="Kim H."/>
            <person name="Bhak J."/>
            <person name="Lajeunesse T.C."/>
            <person name="Voolstra C.R."/>
        </authorList>
    </citation>
    <scope>NUCLEOTIDE SEQUENCE [LARGE SCALE GENOMIC DNA]</scope>
    <source>
        <strain evidence="2 3">CCMP2467</strain>
    </source>
</reference>
<dbReference type="OrthoDB" id="448094at2759"/>
<feature type="region of interest" description="Disordered" evidence="1">
    <location>
        <begin position="93"/>
        <end position="133"/>
    </location>
</feature>
<accession>A0A1Q9DGM4</accession>
<evidence type="ECO:0000256" key="1">
    <source>
        <dbReference type="SAM" id="MobiDB-lite"/>
    </source>
</evidence>
<gene>
    <name evidence="2" type="ORF">AK812_SmicGene23639</name>
</gene>
<organism evidence="2 3">
    <name type="scientific">Symbiodinium microadriaticum</name>
    <name type="common">Dinoflagellate</name>
    <name type="synonym">Zooxanthella microadriatica</name>
    <dbReference type="NCBI Taxonomy" id="2951"/>
    <lineage>
        <taxon>Eukaryota</taxon>
        <taxon>Sar</taxon>
        <taxon>Alveolata</taxon>
        <taxon>Dinophyceae</taxon>
        <taxon>Suessiales</taxon>
        <taxon>Symbiodiniaceae</taxon>
        <taxon>Symbiodinium</taxon>
    </lineage>
</organism>
<evidence type="ECO:0008006" key="4">
    <source>
        <dbReference type="Google" id="ProtNLM"/>
    </source>
</evidence>
<dbReference type="SUPFAM" id="SSF54001">
    <property type="entry name" value="Cysteine proteinases"/>
    <property type="match status" value="1"/>
</dbReference>
<name>A0A1Q9DGM4_SYMMI</name>
<sequence>MIPVLCDAATKWRTTKEEEPTKLSYSLKLALFKQLLITLHERLRETSQKEEAMTHAKSLGWVDVELNWLTLRWNPGVAVAAGAYEKRLHRGNDLEIPKPATSPTGGQGGLDSVPTGGISQARGSSSLVDSTGMDRECSMARARLQTEKGSSGIRLPCQRDLELPMSAKPGLAQLLCYLNSTLIALSWTLLQAQLCGILRQALVPAISFLTQVPTTPHGCSIQVLSHLPLLAKLQAWSNIHVQHDVAELVTYLLPRLNQPGFQGSWEARRRTDGITRVTDRGTTLAPVILALHAGEQLILQTMIDQWHTQASIHALTQPTTIVCLQFQRFIWEAGVMRRDYRSLLGYHCIVHLPIFDGPHATDVHILPYQVVAMQLQYGVQPTKGHYRTAMIGQPRFGKDRVWLSDDGRTPEQIQREHDSAIYLLWLLQADNAETTVTDRA</sequence>
<proteinExistence type="predicted"/>
<dbReference type="Proteomes" id="UP000186817">
    <property type="component" value="Unassembled WGS sequence"/>
</dbReference>
<comment type="caution">
    <text evidence="2">The sequence shown here is derived from an EMBL/GenBank/DDBJ whole genome shotgun (WGS) entry which is preliminary data.</text>
</comment>
<dbReference type="InterPro" id="IPR038765">
    <property type="entry name" value="Papain-like_cys_pep_sf"/>
</dbReference>
<dbReference type="EMBL" id="LSRX01000547">
    <property type="protein sequence ID" value="OLP94344.1"/>
    <property type="molecule type" value="Genomic_DNA"/>
</dbReference>
<feature type="compositionally biased region" description="Polar residues" evidence="1">
    <location>
        <begin position="117"/>
        <end position="129"/>
    </location>
</feature>
<evidence type="ECO:0000313" key="2">
    <source>
        <dbReference type="EMBL" id="OLP94344.1"/>
    </source>
</evidence>
<keyword evidence="3" id="KW-1185">Reference proteome</keyword>
<evidence type="ECO:0000313" key="3">
    <source>
        <dbReference type="Proteomes" id="UP000186817"/>
    </source>
</evidence>